<accession>A0AAN6TTD3</accession>
<dbReference type="PANTHER" id="PTHR46206">
    <property type="entry name" value="CYTOCHROME P450"/>
    <property type="match status" value="1"/>
</dbReference>
<evidence type="ECO:0000256" key="3">
    <source>
        <dbReference type="ARBA" id="ARBA00022723"/>
    </source>
</evidence>
<keyword evidence="3" id="KW-0479">Metal-binding</keyword>
<dbReference type="GO" id="GO:0020037">
    <property type="term" value="F:heme binding"/>
    <property type="evidence" value="ECO:0007669"/>
    <property type="project" value="InterPro"/>
</dbReference>
<dbReference type="InterPro" id="IPR036396">
    <property type="entry name" value="Cyt_P450_sf"/>
</dbReference>
<keyword evidence="5" id="KW-0408">Iron</keyword>
<dbReference type="InterPro" id="IPR001128">
    <property type="entry name" value="Cyt_P450"/>
</dbReference>
<protein>
    <submittedName>
        <fullName evidence="6">Cytochrome P450</fullName>
    </submittedName>
</protein>
<keyword evidence="4" id="KW-0560">Oxidoreductase</keyword>
<evidence type="ECO:0000256" key="4">
    <source>
        <dbReference type="ARBA" id="ARBA00023002"/>
    </source>
</evidence>
<dbReference type="GO" id="GO:0005506">
    <property type="term" value="F:iron ion binding"/>
    <property type="evidence" value="ECO:0007669"/>
    <property type="project" value="InterPro"/>
</dbReference>
<reference evidence="6" key="1">
    <citation type="journal article" date="2023" name="Mol. Phylogenet. Evol.">
        <title>Genome-scale phylogeny and comparative genomics of the fungal order Sordariales.</title>
        <authorList>
            <person name="Hensen N."/>
            <person name="Bonometti L."/>
            <person name="Westerberg I."/>
            <person name="Brannstrom I.O."/>
            <person name="Guillou S."/>
            <person name="Cros-Aarteil S."/>
            <person name="Calhoun S."/>
            <person name="Haridas S."/>
            <person name="Kuo A."/>
            <person name="Mondo S."/>
            <person name="Pangilinan J."/>
            <person name="Riley R."/>
            <person name="LaButti K."/>
            <person name="Andreopoulos B."/>
            <person name="Lipzen A."/>
            <person name="Chen C."/>
            <person name="Yan M."/>
            <person name="Daum C."/>
            <person name="Ng V."/>
            <person name="Clum A."/>
            <person name="Steindorff A."/>
            <person name="Ohm R.A."/>
            <person name="Martin F."/>
            <person name="Silar P."/>
            <person name="Natvig D.O."/>
            <person name="Lalanne C."/>
            <person name="Gautier V."/>
            <person name="Ament-Velasquez S.L."/>
            <person name="Kruys A."/>
            <person name="Hutchinson M.I."/>
            <person name="Powell A.J."/>
            <person name="Barry K."/>
            <person name="Miller A.N."/>
            <person name="Grigoriev I.V."/>
            <person name="Debuchy R."/>
            <person name="Gladieux P."/>
            <person name="Hiltunen Thoren M."/>
            <person name="Johannesson H."/>
        </authorList>
    </citation>
    <scope>NUCLEOTIDE SEQUENCE</scope>
    <source>
        <strain evidence="6">CBS 731.68</strain>
    </source>
</reference>
<dbReference type="SUPFAM" id="SSF48264">
    <property type="entry name" value="Cytochrome P450"/>
    <property type="match status" value="1"/>
</dbReference>
<dbReference type="Gene3D" id="1.10.630.10">
    <property type="entry name" value="Cytochrome P450"/>
    <property type="match status" value="1"/>
</dbReference>
<evidence type="ECO:0000256" key="2">
    <source>
        <dbReference type="ARBA" id="ARBA00010617"/>
    </source>
</evidence>
<dbReference type="EMBL" id="MU853244">
    <property type="protein sequence ID" value="KAK4119800.1"/>
    <property type="molecule type" value="Genomic_DNA"/>
</dbReference>
<sequence length="371" mass="41460">MANLQMVYETVSAQLAVLSQATADLYLEGVKEAADLVHHQQFIVIVVPPKVLGEFQKLLEDVTIILHTIESNLTPALARLTPLIVEEVKASIRDALPPCNDWTPININHASLRIVAQVPGRIFIGAELSRSGEYLDAAVNYTVEVMEAVRALDTVHPCLRPQRLALADELLRPVVAAHRRMEGSEKPDDMLQWLMNGQDSLIFVAVHTTGVTLTNALPATFPELRDEIRPVLAEHKDVLNNSTLQAMKKVDNFLKETTRLQLFGFDAMQRQVNKTFTLSNGQVIPAGVVVQVSSATISRDADIFPNPDKLDPWRFFRLREEARARALMIVPSLFLNYDIRLPEGVQERYPNLSFGPTLHPIRRRPCAGITC</sequence>
<evidence type="ECO:0000313" key="6">
    <source>
        <dbReference type="EMBL" id="KAK4119800.1"/>
    </source>
</evidence>
<comment type="cofactor">
    <cofactor evidence="1">
        <name>heme</name>
        <dbReference type="ChEBI" id="CHEBI:30413"/>
    </cofactor>
</comment>
<dbReference type="RefSeq" id="XP_062643573.1">
    <property type="nucleotide sequence ID" value="XM_062794928.1"/>
</dbReference>
<keyword evidence="7" id="KW-1185">Reference proteome</keyword>
<gene>
    <name evidence="6" type="ORF">N657DRAFT_658782</name>
</gene>
<evidence type="ECO:0000256" key="1">
    <source>
        <dbReference type="ARBA" id="ARBA00001971"/>
    </source>
</evidence>
<organism evidence="6 7">
    <name type="scientific">Parathielavia appendiculata</name>
    <dbReference type="NCBI Taxonomy" id="2587402"/>
    <lineage>
        <taxon>Eukaryota</taxon>
        <taxon>Fungi</taxon>
        <taxon>Dikarya</taxon>
        <taxon>Ascomycota</taxon>
        <taxon>Pezizomycotina</taxon>
        <taxon>Sordariomycetes</taxon>
        <taxon>Sordariomycetidae</taxon>
        <taxon>Sordariales</taxon>
        <taxon>Chaetomiaceae</taxon>
        <taxon>Parathielavia</taxon>
    </lineage>
</organism>
<proteinExistence type="inferred from homology"/>
<reference evidence="6" key="2">
    <citation type="submission" date="2023-05" db="EMBL/GenBank/DDBJ databases">
        <authorList>
            <consortium name="Lawrence Berkeley National Laboratory"/>
            <person name="Steindorff A."/>
            <person name="Hensen N."/>
            <person name="Bonometti L."/>
            <person name="Westerberg I."/>
            <person name="Brannstrom I.O."/>
            <person name="Guillou S."/>
            <person name="Cros-Aarteil S."/>
            <person name="Calhoun S."/>
            <person name="Haridas S."/>
            <person name="Kuo A."/>
            <person name="Mondo S."/>
            <person name="Pangilinan J."/>
            <person name="Riley R."/>
            <person name="Labutti K."/>
            <person name="Andreopoulos B."/>
            <person name="Lipzen A."/>
            <person name="Chen C."/>
            <person name="Yanf M."/>
            <person name="Daum C."/>
            <person name="Ng V."/>
            <person name="Clum A."/>
            <person name="Ohm R."/>
            <person name="Martin F."/>
            <person name="Silar P."/>
            <person name="Natvig D."/>
            <person name="Lalanne C."/>
            <person name="Gautier V."/>
            <person name="Ament-Velasquez S.L."/>
            <person name="Kruys A."/>
            <person name="Hutchinson M.I."/>
            <person name="Powell A.J."/>
            <person name="Barry K."/>
            <person name="Miller A.N."/>
            <person name="Grigoriev I.V."/>
            <person name="Debuchy R."/>
            <person name="Gladieux P."/>
            <person name="Thoren M.H."/>
            <person name="Johannesson H."/>
        </authorList>
    </citation>
    <scope>NUCLEOTIDE SEQUENCE</scope>
    <source>
        <strain evidence="6">CBS 731.68</strain>
    </source>
</reference>
<dbReference type="GO" id="GO:0016705">
    <property type="term" value="F:oxidoreductase activity, acting on paired donors, with incorporation or reduction of molecular oxygen"/>
    <property type="evidence" value="ECO:0007669"/>
    <property type="project" value="InterPro"/>
</dbReference>
<dbReference type="Proteomes" id="UP001302602">
    <property type="component" value="Unassembled WGS sequence"/>
</dbReference>
<dbReference type="AlphaFoldDB" id="A0AAN6TTD3"/>
<dbReference type="CDD" id="cd11041">
    <property type="entry name" value="CYP503A1-like"/>
    <property type="match status" value="1"/>
</dbReference>
<comment type="similarity">
    <text evidence="2">Belongs to the cytochrome P450 family.</text>
</comment>
<dbReference type="PANTHER" id="PTHR46206:SF7">
    <property type="entry name" value="P450, PUTATIVE (EUROFUNG)-RELATED"/>
    <property type="match status" value="1"/>
</dbReference>
<evidence type="ECO:0000256" key="5">
    <source>
        <dbReference type="ARBA" id="ARBA00023004"/>
    </source>
</evidence>
<comment type="caution">
    <text evidence="6">The sequence shown here is derived from an EMBL/GenBank/DDBJ whole genome shotgun (WGS) entry which is preliminary data.</text>
</comment>
<dbReference type="GeneID" id="87831697"/>
<dbReference type="GO" id="GO:0004497">
    <property type="term" value="F:monooxygenase activity"/>
    <property type="evidence" value="ECO:0007669"/>
    <property type="project" value="InterPro"/>
</dbReference>
<evidence type="ECO:0000313" key="7">
    <source>
        <dbReference type="Proteomes" id="UP001302602"/>
    </source>
</evidence>
<name>A0AAN6TTD3_9PEZI</name>
<dbReference type="Pfam" id="PF00067">
    <property type="entry name" value="p450"/>
    <property type="match status" value="1"/>
</dbReference>